<keyword evidence="2" id="KW-0805">Transcription regulation</keyword>
<keyword evidence="4" id="KW-0539">Nucleus</keyword>
<feature type="domain" description="TEA" evidence="7">
    <location>
        <begin position="44"/>
        <end position="120"/>
    </location>
</feature>
<reference evidence="9" key="1">
    <citation type="submission" date="2022-11" db="UniProtKB">
        <authorList>
            <consortium name="WormBaseParasite"/>
        </authorList>
    </citation>
    <scope>IDENTIFICATION</scope>
</reference>
<proteinExistence type="predicted"/>
<dbReference type="InterPro" id="IPR050937">
    <property type="entry name" value="TEC1_TEAD_TF"/>
</dbReference>
<evidence type="ECO:0000259" key="7">
    <source>
        <dbReference type="PROSITE" id="PS51088"/>
    </source>
</evidence>
<dbReference type="GO" id="GO:0005667">
    <property type="term" value="C:transcription regulator complex"/>
    <property type="evidence" value="ECO:0007669"/>
    <property type="project" value="TreeGrafter"/>
</dbReference>
<evidence type="ECO:0000256" key="3">
    <source>
        <dbReference type="ARBA" id="ARBA00023163"/>
    </source>
</evidence>
<dbReference type="PANTHER" id="PTHR11834">
    <property type="entry name" value="TRANSCRIPTIONAL ENHANCER FACTOR TEF RELATED"/>
    <property type="match status" value="1"/>
</dbReference>
<dbReference type="AlphaFoldDB" id="A0A914CI48"/>
<protein>
    <submittedName>
        <fullName evidence="9">TEA domain-containing protein</fullName>
    </submittedName>
</protein>
<accession>A0A914CI48</accession>
<dbReference type="GO" id="GO:0005634">
    <property type="term" value="C:nucleus"/>
    <property type="evidence" value="ECO:0007669"/>
    <property type="project" value="UniProtKB-SubCell"/>
</dbReference>
<dbReference type="PRINTS" id="PR00065">
    <property type="entry name" value="TEADOMAIN"/>
</dbReference>
<dbReference type="Gene3D" id="6.10.20.40">
    <property type="entry name" value="TEA/ATTS domain"/>
    <property type="match status" value="1"/>
</dbReference>
<dbReference type="WBParaSite" id="ACRNAN_scaffold1108.g15517.t1">
    <property type="protein sequence ID" value="ACRNAN_scaffold1108.g15517.t1"/>
    <property type="gene ID" value="ACRNAN_scaffold1108.g15517"/>
</dbReference>
<name>A0A914CI48_9BILA</name>
<sequence length="131" mass="14631">MEGGVSWFDLDKLDTLVSSCDKSDISATSSSASSPDEVESGSSSEFMEEVWSDDVESAFYEALEIFPGQNNKKRIRISDGKAYGRNYLIACYIKKKCGKVRNVKQISSHLQVVTRRQKLHARASLPSQVKF</sequence>
<feature type="compositionally biased region" description="Low complexity" evidence="6">
    <location>
        <begin position="25"/>
        <end position="45"/>
    </location>
</feature>
<evidence type="ECO:0000256" key="2">
    <source>
        <dbReference type="ARBA" id="ARBA00023015"/>
    </source>
</evidence>
<evidence type="ECO:0000313" key="9">
    <source>
        <dbReference type="WBParaSite" id="ACRNAN_scaffold1108.g15517.t1"/>
    </source>
</evidence>
<dbReference type="GO" id="GO:0000981">
    <property type="term" value="F:DNA-binding transcription factor activity, RNA polymerase II-specific"/>
    <property type="evidence" value="ECO:0007669"/>
    <property type="project" value="TreeGrafter"/>
</dbReference>
<keyword evidence="3" id="KW-0804">Transcription</keyword>
<feature type="region of interest" description="Disordered" evidence="6">
    <location>
        <begin position="23"/>
        <end position="45"/>
    </location>
</feature>
<evidence type="ECO:0000256" key="6">
    <source>
        <dbReference type="SAM" id="MobiDB-lite"/>
    </source>
</evidence>
<dbReference type="SMART" id="SM00426">
    <property type="entry name" value="TEA"/>
    <property type="match status" value="1"/>
</dbReference>
<evidence type="ECO:0000256" key="1">
    <source>
        <dbReference type="ARBA" id="ARBA00004123"/>
    </source>
</evidence>
<keyword evidence="8" id="KW-1185">Reference proteome</keyword>
<comment type="subcellular location">
    <subcellularLocation>
        <location evidence="1">Nucleus</location>
    </subcellularLocation>
</comment>
<dbReference type="GO" id="GO:0000978">
    <property type="term" value="F:RNA polymerase II cis-regulatory region sequence-specific DNA binding"/>
    <property type="evidence" value="ECO:0007669"/>
    <property type="project" value="TreeGrafter"/>
</dbReference>
<dbReference type="Pfam" id="PF01285">
    <property type="entry name" value="TEA"/>
    <property type="match status" value="1"/>
</dbReference>
<evidence type="ECO:0000256" key="4">
    <source>
        <dbReference type="ARBA" id="ARBA00023242"/>
    </source>
</evidence>
<dbReference type="Proteomes" id="UP000887540">
    <property type="component" value="Unplaced"/>
</dbReference>
<evidence type="ECO:0000313" key="8">
    <source>
        <dbReference type="Proteomes" id="UP000887540"/>
    </source>
</evidence>
<organism evidence="8 9">
    <name type="scientific">Acrobeloides nanus</name>
    <dbReference type="NCBI Taxonomy" id="290746"/>
    <lineage>
        <taxon>Eukaryota</taxon>
        <taxon>Metazoa</taxon>
        <taxon>Ecdysozoa</taxon>
        <taxon>Nematoda</taxon>
        <taxon>Chromadorea</taxon>
        <taxon>Rhabditida</taxon>
        <taxon>Tylenchina</taxon>
        <taxon>Cephalobomorpha</taxon>
        <taxon>Cephaloboidea</taxon>
        <taxon>Cephalobidae</taxon>
        <taxon>Acrobeloides</taxon>
    </lineage>
</organism>
<feature type="DNA-binding region" description="TEA" evidence="5">
    <location>
        <begin position="44"/>
        <end position="120"/>
    </location>
</feature>
<dbReference type="PROSITE" id="PS51088">
    <property type="entry name" value="TEA_2"/>
    <property type="match status" value="1"/>
</dbReference>
<evidence type="ECO:0000256" key="5">
    <source>
        <dbReference type="PROSITE-ProRule" id="PRU00505"/>
    </source>
</evidence>
<dbReference type="PANTHER" id="PTHR11834:SF0">
    <property type="entry name" value="PROTEIN SCALLOPED"/>
    <property type="match status" value="1"/>
</dbReference>
<dbReference type="InterPro" id="IPR038096">
    <property type="entry name" value="TEA/ATTS_sf"/>
</dbReference>
<dbReference type="InterPro" id="IPR000818">
    <property type="entry name" value="TEA/ATTS_dom"/>
</dbReference>